<gene>
    <name evidence="1" type="ORF">SAMN05421593_4343</name>
</gene>
<evidence type="ECO:0000313" key="2">
    <source>
        <dbReference type="Proteomes" id="UP000198561"/>
    </source>
</evidence>
<sequence length="38" mass="4779">MYYLLFYILYIHYLEYKKSFIVNNIKNVCKLNDTIVRE</sequence>
<dbReference type="AlphaFoldDB" id="A0A1H6I8S6"/>
<organism evidence="1 2">
    <name type="scientific">Chryseobacterium culicis</name>
    <dbReference type="NCBI Taxonomy" id="680127"/>
    <lineage>
        <taxon>Bacteria</taxon>
        <taxon>Pseudomonadati</taxon>
        <taxon>Bacteroidota</taxon>
        <taxon>Flavobacteriia</taxon>
        <taxon>Flavobacteriales</taxon>
        <taxon>Weeksellaceae</taxon>
        <taxon>Chryseobacterium group</taxon>
        <taxon>Chryseobacterium</taxon>
    </lineage>
</organism>
<reference evidence="1 2" key="1">
    <citation type="submission" date="2016-10" db="EMBL/GenBank/DDBJ databases">
        <authorList>
            <person name="de Groot N.N."/>
        </authorList>
    </citation>
    <scope>NUCLEOTIDE SEQUENCE [LARGE SCALE GENOMIC DNA]</scope>
    <source>
        <strain evidence="1 2">DSM 23031</strain>
    </source>
</reference>
<proteinExistence type="predicted"/>
<dbReference type="STRING" id="680127.SAMN05421593_4343"/>
<name>A0A1H6I8S6_CHRCI</name>
<protein>
    <submittedName>
        <fullName evidence="1">Uncharacterized protein</fullName>
    </submittedName>
</protein>
<evidence type="ECO:0000313" key="1">
    <source>
        <dbReference type="EMBL" id="SEH45556.1"/>
    </source>
</evidence>
<accession>A0A1H6I8S6</accession>
<dbReference type="EMBL" id="FNWQ01000007">
    <property type="protein sequence ID" value="SEH45556.1"/>
    <property type="molecule type" value="Genomic_DNA"/>
</dbReference>
<dbReference type="Proteomes" id="UP000198561">
    <property type="component" value="Unassembled WGS sequence"/>
</dbReference>